<keyword evidence="2" id="KW-1185">Reference proteome</keyword>
<sequence>MRNEHIFQNKALNWEEVVDLIKLRIAFWVKSKWDSADFSINDMILWGFSIHFIELHHQKWFLASFKAQQSFFNVGVYKLQHLQKLLDHNLKVKFQTPLA</sequence>
<gene>
    <name evidence="1" type="ORF">RHMOL_Rhmol02G0154600</name>
</gene>
<proteinExistence type="predicted"/>
<dbReference type="Proteomes" id="UP001062846">
    <property type="component" value="Chromosome 2"/>
</dbReference>
<comment type="caution">
    <text evidence="1">The sequence shown here is derived from an EMBL/GenBank/DDBJ whole genome shotgun (WGS) entry which is preliminary data.</text>
</comment>
<protein>
    <submittedName>
        <fullName evidence="1">Uncharacterized protein</fullName>
    </submittedName>
</protein>
<evidence type="ECO:0000313" key="2">
    <source>
        <dbReference type="Proteomes" id="UP001062846"/>
    </source>
</evidence>
<reference evidence="1" key="1">
    <citation type="submission" date="2022-02" db="EMBL/GenBank/DDBJ databases">
        <title>Plant Genome Project.</title>
        <authorList>
            <person name="Zhang R.-G."/>
        </authorList>
    </citation>
    <scope>NUCLEOTIDE SEQUENCE</scope>
    <source>
        <strain evidence="1">AT1</strain>
    </source>
</reference>
<name>A0ACC0PRT5_RHOML</name>
<dbReference type="EMBL" id="CM046389">
    <property type="protein sequence ID" value="KAI8567861.1"/>
    <property type="molecule type" value="Genomic_DNA"/>
</dbReference>
<evidence type="ECO:0000313" key="1">
    <source>
        <dbReference type="EMBL" id="KAI8567861.1"/>
    </source>
</evidence>
<organism evidence="1 2">
    <name type="scientific">Rhododendron molle</name>
    <name type="common">Chinese azalea</name>
    <name type="synonym">Azalea mollis</name>
    <dbReference type="NCBI Taxonomy" id="49168"/>
    <lineage>
        <taxon>Eukaryota</taxon>
        <taxon>Viridiplantae</taxon>
        <taxon>Streptophyta</taxon>
        <taxon>Embryophyta</taxon>
        <taxon>Tracheophyta</taxon>
        <taxon>Spermatophyta</taxon>
        <taxon>Magnoliopsida</taxon>
        <taxon>eudicotyledons</taxon>
        <taxon>Gunneridae</taxon>
        <taxon>Pentapetalae</taxon>
        <taxon>asterids</taxon>
        <taxon>Ericales</taxon>
        <taxon>Ericaceae</taxon>
        <taxon>Ericoideae</taxon>
        <taxon>Rhodoreae</taxon>
        <taxon>Rhododendron</taxon>
    </lineage>
</organism>
<accession>A0ACC0PRT5</accession>